<dbReference type="InterPro" id="IPR039421">
    <property type="entry name" value="Type_1_exporter"/>
</dbReference>
<dbReference type="InterPro" id="IPR011527">
    <property type="entry name" value="ABC1_TM_dom"/>
</dbReference>
<dbReference type="GO" id="GO:0034040">
    <property type="term" value="F:ATPase-coupled lipid transmembrane transporter activity"/>
    <property type="evidence" value="ECO:0007669"/>
    <property type="project" value="TreeGrafter"/>
</dbReference>
<dbReference type="InterPro" id="IPR003439">
    <property type="entry name" value="ABC_transporter-like_ATP-bd"/>
</dbReference>
<evidence type="ECO:0000256" key="6">
    <source>
        <dbReference type="ARBA" id="ARBA00023136"/>
    </source>
</evidence>
<keyword evidence="4" id="KW-0067">ATP-binding</keyword>
<protein>
    <recommendedName>
        <fullName evidence="12">Lipid A export ATP-binding/permease protein MsbA</fullName>
    </recommendedName>
</protein>
<dbReference type="GO" id="GO:0005886">
    <property type="term" value="C:plasma membrane"/>
    <property type="evidence" value="ECO:0007669"/>
    <property type="project" value="UniProtKB-SubCell"/>
</dbReference>
<feature type="transmembrane region" description="Helical" evidence="7">
    <location>
        <begin position="21"/>
        <end position="42"/>
    </location>
</feature>
<feature type="transmembrane region" description="Helical" evidence="7">
    <location>
        <begin position="279"/>
        <end position="303"/>
    </location>
</feature>
<dbReference type="Proteomes" id="UP000234384">
    <property type="component" value="Unassembled WGS sequence"/>
</dbReference>
<dbReference type="PANTHER" id="PTHR24221:SF646">
    <property type="entry name" value="HAEMOLYSIN SECRETION ATP-BINDING PROTEIN"/>
    <property type="match status" value="1"/>
</dbReference>
<feature type="transmembrane region" description="Helical" evidence="7">
    <location>
        <begin position="173"/>
        <end position="192"/>
    </location>
</feature>
<evidence type="ECO:0008006" key="12">
    <source>
        <dbReference type="Google" id="ProtNLM"/>
    </source>
</evidence>
<dbReference type="SUPFAM" id="SSF90123">
    <property type="entry name" value="ABC transporter transmembrane region"/>
    <property type="match status" value="1"/>
</dbReference>
<accession>A0A2I1K1J2</accession>
<gene>
    <name evidence="10" type="ORF">CYJ57_03725</name>
</gene>
<keyword evidence="3" id="KW-0547">Nucleotide-binding</keyword>
<keyword evidence="5 7" id="KW-1133">Transmembrane helix</keyword>
<evidence type="ECO:0000256" key="4">
    <source>
        <dbReference type="ARBA" id="ARBA00022840"/>
    </source>
</evidence>
<dbReference type="Gene3D" id="1.20.1560.10">
    <property type="entry name" value="ABC transporter type 1, transmembrane domain"/>
    <property type="match status" value="1"/>
</dbReference>
<keyword evidence="2 7" id="KW-0812">Transmembrane</keyword>
<dbReference type="InterPro" id="IPR036640">
    <property type="entry name" value="ABC1_TM_sf"/>
</dbReference>
<comment type="caution">
    <text evidence="10">The sequence shown here is derived from an EMBL/GenBank/DDBJ whole genome shotgun (WGS) entry which is preliminary data.</text>
</comment>
<evidence type="ECO:0000259" key="9">
    <source>
        <dbReference type="PROSITE" id="PS50929"/>
    </source>
</evidence>
<feature type="transmembrane region" description="Helical" evidence="7">
    <location>
        <begin position="143"/>
        <end position="161"/>
    </location>
</feature>
<evidence type="ECO:0000256" key="2">
    <source>
        <dbReference type="ARBA" id="ARBA00022692"/>
    </source>
</evidence>
<dbReference type="PROSITE" id="PS00211">
    <property type="entry name" value="ABC_TRANSPORTER_1"/>
    <property type="match status" value="1"/>
</dbReference>
<name>A0A2I1K1J2_9LACT</name>
<evidence type="ECO:0000259" key="8">
    <source>
        <dbReference type="PROSITE" id="PS50893"/>
    </source>
</evidence>
<dbReference type="GO" id="GO:0005524">
    <property type="term" value="F:ATP binding"/>
    <property type="evidence" value="ECO:0007669"/>
    <property type="project" value="UniProtKB-KW"/>
</dbReference>
<dbReference type="PANTHER" id="PTHR24221">
    <property type="entry name" value="ATP-BINDING CASSETTE SUB-FAMILY B"/>
    <property type="match status" value="1"/>
</dbReference>
<evidence type="ECO:0000256" key="5">
    <source>
        <dbReference type="ARBA" id="ARBA00022989"/>
    </source>
</evidence>
<feature type="transmembrane region" description="Helical" evidence="7">
    <location>
        <begin position="62"/>
        <end position="83"/>
    </location>
</feature>
<reference evidence="10 11" key="1">
    <citation type="submission" date="2017-12" db="EMBL/GenBank/DDBJ databases">
        <title>Phylogenetic diversity of female urinary microbiome.</title>
        <authorList>
            <person name="Thomas-White K."/>
            <person name="Wolfe A.J."/>
        </authorList>
    </citation>
    <scope>NUCLEOTIDE SEQUENCE [LARGE SCALE GENOMIC DNA]</scope>
    <source>
        <strain evidence="10 11">UMB0898</strain>
    </source>
</reference>
<dbReference type="PROSITE" id="PS50929">
    <property type="entry name" value="ABC_TM1F"/>
    <property type="match status" value="1"/>
</dbReference>
<dbReference type="Pfam" id="PF00005">
    <property type="entry name" value="ABC_tran"/>
    <property type="match status" value="1"/>
</dbReference>
<dbReference type="SUPFAM" id="SSF52540">
    <property type="entry name" value="P-loop containing nucleoside triphosphate hydrolases"/>
    <property type="match status" value="1"/>
</dbReference>
<dbReference type="RefSeq" id="WP_101954127.1">
    <property type="nucleotide sequence ID" value="NZ_PKHE01000007.1"/>
</dbReference>
<proteinExistence type="predicted"/>
<dbReference type="InterPro" id="IPR003593">
    <property type="entry name" value="AAA+_ATPase"/>
</dbReference>
<dbReference type="GO" id="GO:0016887">
    <property type="term" value="F:ATP hydrolysis activity"/>
    <property type="evidence" value="ECO:0007669"/>
    <property type="project" value="InterPro"/>
</dbReference>
<feature type="domain" description="ABC transmembrane type-1" evidence="9">
    <location>
        <begin position="229"/>
        <end position="324"/>
    </location>
</feature>
<keyword evidence="6 7" id="KW-0472">Membrane</keyword>
<dbReference type="GO" id="GO:0140359">
    <property type="term" value="F:ABC-type transporter activity"/>
    <property type="evidence" value="ECO:0007669"/>
    <property type="project" value="InterPro"/>
</dbReference>
<evidence type="ECO:0000256" key="3">
    <source>
        <dbReference type="ARBA" id="ARBA00022741"/>
    </source>
</evidence>
<dbReference type="Gene3D" id="3.40.50.300">
    <property type="entry name" value="P-loop containing nucleotide triphosphate hydrolases"/>
    <property type="match status" value="1"/>
</dbReference>
<dbReference type="PROSITE" id="PS50893">
    <property type="entry name" value="ABC_TRANSPORTER_2"/>
    <property type="match status" value="1"/>
</dbReference>
<dbReference type="InterPro" id="IPR017871">
    <property type="entry name" value="ABC_transporter-like_CS"/>
</dbReference>
<dbReference type="SMART" id="SM00382">
    <property type="entry name" value="AAA"/>
    <property type="match status" value="1"/>
</dbReference>
<evidence type="ECO:0000256" key="7">
    <source>
        <dbReference type="SAM" id="Phobius"/>
    </source>
</evidence>
<evidence type="ECO:0000313" key="10">
    <source>
        <dbReference type="EMBL" id="PKY89483.1"/>
    </source>
</evidence>
<evidence type="ECO:0000313" key="11">
    <source>
        <dbReference type="Proteomes" id="UP000234384"/>
    </source>
</evidence>
<dbReference type="EMBL" id="PKHE01000007">
    <property type="protein sequence ID" value="PKY89483.1"/>
    <property type="molecule type" value="Genomic_DNA"/>
</dbReference>
<comment type="subcellular location">
    <subcellularLocation>
        <location evidence="1">Cell membrane</location>
        <topology evidence="1">Multi-pass membrane protein</topology>
    </subcellularLocation>
</comment>
<dbReference type="AlphaFoldDB" id="A0A2I1K1J2"/>
<feature type="domain" description="ABC transporter" evidence="8">
    <location>
        <begin position="358"/>
        <end position="594"/>
    </location>
</feature>
<organism evidence="10 11">
    <name type="scientific">Falseniella ignava</name>
    <dbReference type="NCBI Taxonomy" id="137730"/>
    <lineage>
        <taxon>Bacteria</taxon>
        <taxon>Bacillati</taxon>
        <taxon>Bacillota</taxon>
        <taxon>Bacilli</taxon>
        <taxon>Lactobacillales</taxon>
        <taxon>Aerococcaceae</taxon>
        <taxon>Falseniella</taxon>
    </lineage>
</organism>
<evidence type="ECO:0000256" key="1">
    <source>
        <dbReference type="ARBA" id="ARBA00004651"/>
    </source>
</evidence>
<sequence length="600" mass="68797">MSRKQLFIRTFKDLWYYFKGILLLRILLAFLTHGVTFANFWYMSRVLSNLSYGHYDAIMPMIIRYLTIIGTLQLANALLRPIYGVRFTEMRRDLFDIPNKKMAITEYTYVEDPNIQSLAFQVGRDQMQNNSSFYYICEHTLRALDSLVGMGMSLILMWPLWSYAQGAHWIDSYWVNVALIATMVSLIVIQILEMQRAVGILETKGGLIVRLNALAFYLINLLEDPESSKEIRLYHGESQFVKMWNEQIKKMIEFMAQFHKVNSHSNLMAAFSEGVINTLIYLLIGARVILGSLPIGMVVQLMGAMNQLMTSMRGLLSLSSVFAQREPMDRFYQLLDLPDEKAQGTLPIEKRLDNDYQLSVKDLSFKYPGSDEEILKGITQDFEPGKRYAIVGENGSGKTTFIKLLLRLYEPTTGSVELNQVDGMKYSLAEWYQLYSVVFQDYRLLGLTLAENIAVSPEYDIDRVQRALHQVGLKASDFEQGLETYLGTEYQSNGSNVSGGQAQKIAMARALYKESPIMILDEPTAALDPIAEFEIYQHIDAMVEDRTAFYISHRLSSCRFCDEILVFDEGQIIQRGTHEALVHQPGKYSELWQAQAQYYQ</sequence>
<dbReference type="OrthoDB" id="9802264at2"/>
<dbReference type="InterPro" id="IPR027417">
    <property type="entry name" value="P-loop_NTPase"/>
</dbReference>